<dbReference type="Pfam" id="PF01081">
    <property type="entry name" value="Aldolase"/>
    <property type="match status" value="1"/>
</dbReference>
<protein>
    <submittedName>
        <fullName evidence="6">Bifunctional 4-hydroxy-2-oxoglutarate aldolase/2-dehydro-3-deoxy-phosphogluconate aldolase</fullName>
    </submittedName>
</protein>
<evidence type="ECO:0000313" key="7">
    <source>
        <dbReference type="Proteomes" id="UP001596074"/>
    </source>
</evidence>
<reference evidence="7" key="1">
    <citation type="journal article" date="2019" name="Int. J. Syst. Evol. Microbiol.">
        <title>The Global Catalogue of Microorganisms (GCM) 10K type strain sequencing project: providing services to taxonomists for standard genome sequencing and annotation.</title>
        <authorList>
            <consortium name="The Broad Institute Genomics Platform"/>
            <consortium name="The Broad Institute Genome Sequencing Center for Infectious Disease"/>
            <person name="Wu L."/>
            <person name="Ma J."/>
        </authorList>
    </citation>
    <scope>NUCLEOTIDE SEQUENCE [LARGE SCALE GENOMIC DNA]</scope>
    <source>
        <strain evidence="7">KCTC 42087</strain>
    </source>
</reference>
<comment type="subunit">
    <text evidence="3">Homotrimer.</text>
</comment>
<organism evidence="6 7">
    <name type="scientific">Actinomadura rugatobispora</name>
    <dbReference type="NCBI Taxonomy" id="1994"/>
    <lineage>
        <taxon>Bacteria</taxon>
        <taxon>Bacillati</taxon>
        <taxon>Actinomycetota</taxon>
        <taxon>Actinomycetes</taxon>
        <taxon>Streptosporangiales</taxon>
        <taxon>Thermomonosporaceae</taxon>
        <taxon>Actinomadura</taxon>
    </lineage>
</organism>
<sequence length="219" mass="21761">MITRSGMLEALRRHRLVAVVRGSDRAASVRTALVLAEEGVPLIEVSLSGRDALGAIEDIARAVGGSVALGAGTALTGDDVRRARDAGARYIVTPSLGAGVDEALRLDLPVLAGALTPTEVAAAVAAGVTAVKLFPASANGPGYLRALRDPFPDVPFVPVGGVGEEEAAAFLARGALAVGVGSPLCGDAPSGGDLEALRRRARAFVAVAGAAAPVPGGSS</sequence>
<dbReference type="CDD" id="cd00452">
    <property type="entry name" value="KDPG_aldolase"/>
    <property type="match status" value="1"/>
</dbReference>
<proteinExistence type="inferred from homology"/>
<evidence type="ECO:0000256" key="3">
    <source>
        <dbReference type="ARBA" id="ARBA00011233"/>
    </source>
</evidence>
<dbReference type="InterPro" id="IPR031338">
    <property type="entry name" value="KDPG/KHG_AS_2"/>
</dbReference>
<dbReference type="SUPFAM" id="SSF51569">
    <property type="entry name" value="Aldolase"/>
    <property type="match status" value="1"/>
</dbReference>
<evidence type="ECO:0000256" key="2">
    <source>
        <dbReference type="ARBA" id="ARBA00006906"/>
    </source>
</evidence>
<keyword evidence="4" id="KW-0456">Lyase</keyword>
<keyword evidence="7" id="KW-1185">Reference proteome</keyword>
<dbReference type="Proteomes" id="UP001596074">
    <property type="component" value="Unassembled WGS sequence"/>
</dbReference>
<evidence type="ECO:0000313" key="6">
    <source>
        <dbReference type="EMBL" id="MFC5747605.1"/>
    </source>
</evidence>
<keyword evidence="5" id="KW-0119">Carbohydrate metabolism</keyword>
<accession>A0ABW1A3C6</accession>
<evidence type="ECO:0000256" key="5">
    <source>
        <dbReference type="ARBA" id="ARBA00023277"/>
    </source>
</evidence>
<dbReference type="InterPro" id="IPR000887">
    <property type="entry name" value="Aldlse_KDPG_KHG"/>
</dbReference>
<dbReference type="PANTHER" id="PTHR30246">
    <property type="entry name" value="2-KETO-3-DEOXY-6-PHOSPHOGLUCONATE ALDOLASE"/>
    <property type="match status" value="1"/>
</dbReference>
<gene>
    <name evidence="6" type="ORF">ACFPZN_18405</name>
</gene>
<comment type="caution">
    <text evidence="6">The sequence shown here is derived from an EMBL/GenBank/DDBJ whole genome shotgun (WGS) entry which is preliminary data.</text>
</comment>
<comment type="pathway">
    <text evidence="1">Carbohydrate acid metabolism.</text>
</comment>
<dbReference type="RefSeq" id="WP_378283223.1">
    <property type="nucleotide sequence ID" value="NZ_JBHSON010000023.1"/>
</dbReference>
<dbReference type="EMBL" id="JBHSON010000023">
    <property type="protein sequence ID" value="MFC5747605.1"/>
    <property type="molecule type" value="Genomic_DNA"/>
</dbReference>
<dbReference type="Gene3D" id="3.20.20.70">
    <property type="entry name" value="Aldolase class I"/>
    <property type="match status" value="1"/>
</dbReference>
<evidence type="ECO:0000256" key="4">
    <source>
        <dbReference type="ARBA" id="ARBA00023239"/>
    </source>
</evidence>
<dbReference type="InterPro" id="IPR013785">
    <property type="entry name" value="Aldolase_TIM"/>
</dbReference>
<dbReference type="PANTHER" id="PTHR30246:SF1">
    <property type="entry name" value="2-DEHYDRO-3-DEOXY-6-PHOSPHOGALACTONATE ALDOLASE-RELATED"/>
    <property type="match status" value="1"/>
</dbReference>
<name>A0ABW1A3C6_9ACTN</name>
<dbReference type="PROSITE" id="PS00160">
    <property type="entry name" value="ALDOLASE_KDPG_KHG_2"/>
    <property type="match status" value="1"/>
</dbReference>
<evidence type="ECO:0000256" key="1">
    <source>
        <dbReference type="ARBA" id="ARBA00004761"/>
    </source>
</evidence>
<comment type="similarity">
    <text evidence="2">Belongs to the KHG/KDPG aldolase family.</text>
</comment>